<dbReference type="InterPro" id="IPR037923">
    <property type="entry name" value="HTH-like"/>
</dbReference>
<dbReference type="InterPro" id="IPR018062">
    <property type="entry name" value="HTH_AraC-typ_CS"/>
</dbReference>
<feature type="domain" description="HTH araC/xylS-type" evidence="4">
    <location>
        <begin position="186"/>
        <end position="284"/>
    </location>
</feature>
<name>A0A916YNP5_9BACL</name>
<keyword evidence="6" id="KW-1185">Reference proteome</keyword>
<protein>
    <recommendedName>
        <fullName evidence="4">HTH araC/xylS-type domain-containing protein</fullName>
    </recommendedName>
</protein>
<reference evidence="5" key="2">
    <citation type="submission" date="2020-09" db="EMBL/GenBank/DDBJ databases">
        <authorList>
            <person name="Sun Q."/>
            <person name="Zhou Y."/>
        </authorList>
    </citation>
    <scope>NUCLEOTIDE SEQUENCE</scope>
    <source>
        <strain evidence="5">CGMCC 1.15178</strain>
    </source>
</reference>
<dbReference type="GO" id="GO:0003700">
    <property type="term" value="F:DNA-binding transcription factor activity"/>
    <property type="evidence" value="ECO:0007669"/>
    <property type="project" value="InterPro"/>
</dbReference>
<dbReference type="Pfam" id="PF12833">
    <property type="entry name" value="HTH_18"/>
    <property type="match status" value="1"/>
</dbReference>
<dbReference type="EMBL" id="BMHP01000001">
    <property type="protein sequence ID" value="GGD53667.1"/>
    <property type="molecule type" value="Genomic_DNA"/>
</dbReference>
<dbReference type="InterPro" id="IPR018060">
    <property type="entry name" value="HTH_AraC"/>
</dbReference>
<reference evidence="5" key="1">
    <citation type="journal article" date="2014" name="Int. J. Syst. Evol. Microbiol.">
        <title>Complete genome sequence of Corynebacterium casei LMG S-19264T (=DSM 44701T), isolated from a smear-ripened cheese.</title>
        <authorList>
            <consortium name="US DOE Joint Genome Institute (JGI-PGF)"/>
            <person name="Walter F."/>
            <person name="Albersmeier A."/>
            <person name="Kalinowski J."/>
            <person name="Ruckert C."/>
        </authorList>
    </citation>
    <scope>NUCLEOTIDE SEQUENCE</scope>
    <source>
        <strain evidence="5">CGMCC 1.15178</strain>
    </source>
</reference>
<gene>
    <name evidence="5" type="ORF">GCM10010911_09020</name>
</gene>
<sequence>MRSLKDITPHVGIARPYLYDGSINERKRSGNCYAFHLFMGGKGSDCMTLEERTIPLSKGVLVFVRPGQPHSFVIPPGSPVHSHNVYCDLWQKSDFRSTVPQFTYSPFPYRKENETTQESCQDLDRLPSVISLSAYPHLMDNFIYLSRVFKESGAYRAEMANSLFYAWILELHHQLFEPRATDQRIVRILREIDAHPERRLSYEQWSEACGMRKSYFYELFKKESGLPLHEYIVKSRLNKAVAALQETGRTITSIAIELGYTSINHFTRQFTAHFGVSPSRYRSSVPPS</sequence>
<dbReference type="InterPro" id="IPR003313">
    <property type="entry name" value="AraC-bd"/>
</dbReference>
<evidence type="ECO:0000259" key="4">
    <source>
        <dbReference type="PROSITE" id="PS01124"/>
    </source>
</evidence>
<dbReference type="RefSeq" id="WP_188989504.1">
    <property type="nucleotide sequence ID" value="NZ_BMHP01000001.1"/>
</dbReference>
<dbReference type="Gene3D" id="1.10.10.60">
    <property type="entry name" value="Homeodomain-like"/>
    <property type="match status" value="2"/>
</dbReference>
<dbReference type="PANTHER" id="PTHR43280:SF2">
    <property type="entry name" value="HTH-TYPE TRANSCRIPTIONAL REGULATOR EXSA"/>
    <property type="match status" value="1"/>
</dbReference>
<dbReference type="SUPFAM" id="SSF46689">
    <property type="entry name" value="Homeodomain-like"/>
    <property type="match status" value="2"/>
</dbReference>
<dbReference type="Proteomes" id="UP000612456">
    <property type="component" value="Unassembled WGS sequence"/>
</dbReference>
<comment type="caution">
    <text evidence="5">The sequence shown here is derived from an EMBL/GenBank/DDBJ whole genome shotgun (WGS) entry which is preliminary data.</text>
</comment>
<accession>A0A916YNP5</accession>
<dbReference type="InterPro" id="IPR020449">
    <property type="entry name" value="Tscrpt_reg_AraC-type_HTH"/>
</dbReference>
<proteinExistence type="predicted"/>
<dbReference type="InterPro" id="IPR009057">
    <property type="entry name" value="Homeodomain-like_sf"/>
</dbReference>
<dbReference type="PANTHER" id="PTHR43280">
    <property type="entry name" value="ARAC-FAMILY TRANSCRIPTIONAL REGULATOR"/>
    <property type="match status" value="1"/>
</dbReference>
<dbReference type="AlphaFoldDB" id="A0A916YNP5"/>
<dbReference type="PRINTS" id="PR00032">
    <property type="entry name" value="HTHARAC"/>
</dbReference>
<evidence type="ECO:0000256" key="2">
    <source>
        <dbReference type="ARBA" id="ARBA00023125"/>
    </source>
</evidence>
<evidence type="ECO:0000313" key="6">
    <source>
        <dbReference type="Proteomes" id="UP000612456"/>
    </source>
</evidence>
<dbReference type="SMART" id="SM00342">
    <property type="entry name" value="HTH_ARAC"/>
    <property type="match status" value="1"/>
</dbReference>
<dbReference type="PROSITE" id="PS00041">
    <property type="entry name" value="HTH_ARAC_FAMILY_1"/>
    <property type="match status" value="1"/>
</dbReference>
<keyword evidence="3" id="KW-0804">Transcription</keyword>
<dbReference type="SUPFAM" id="SSF51215">
    <property type="entry name" value="Regulatory protein AraC"/>
    <property type="match status" value="1"/>
</dbReference>
<evidence type="ECO:0000256" key="1">
    <source>
        <dbReference type="ARBA" id="ARBA00023015"/>
    </source>
</evidence>
<keyword evidence="2" id="KW-0238">DNA-binding</keyword>
<organism evidence="5 6">
    <name type="scientific">Paenibacillus nasutitermitis</name>
    <dbReference type="NCBI Taxonomy" id="1652958"/>
    <lineage>
        <taxon>Bacteria</taxon>
        <taxon>Bacillati</taxon>
        <taxon>Bacillota</taxon>
        <taxon>Bacilli</taxon>
        <taxon>Bacillales</taxon>
        <taxon>Paenibacillaceae</taxon>
        <taxon>Paenibacillus</taxon>
    </lineage>
</organism>
<evidence type="ECO:0000313" key="5">
    <source>
        <dbReference type="EMBL" id="GGD53667.1"/>
    </source>
</evidence>
<dbReference type="PROSITE" id="PS01124">
    <property type="entry name" value="HTH_ARAC_FAMILY_2"/>
    <property type="match status" value="1"/>
</dbReference>
<dbReference type="Pfam" id="PF02311">
    <property type="entry name" value="AraC_binding"/>
    <property type="match status" value="1"/>
</dbReference>
<dbReference type="GO" id="GO:0043565">
    <property type="term" value="F:sequence-specific DNA binding"/>
    <property type="evidence" value="ECO:0007669"/>
    <property type="project" value="InterPro"/>
</dbReference>
<evidence type="ECO:0000256" key="3">
    <source>
        <dbReference type="ARBA" id="ARBA00023163"/>
    </source>
</evidence>
<keyword evidence="1" id="KW-0805">Transcription regulation</keyword>